<dbReference type="Proteomes" id="UP000254537">
    <property type="component" value="Chromosome"/>
</dbReference>
<keyword evidence="9 12" id="KW-1133">Transmembrane helix</keyword>
<keyword evidence="4 12" id="KW-1003">Cell membrane</keyword>
<feature type="transmembrane region" description="Helical" evidence="12">
    <location>
        <begin position="396"/>
        <end position="415"/>
    </location>
</feature>
<proteinExistence type="inferred from homology"/>
<evidence type="ECO:0000256" key="6">
    <source>
        <dbReference type="ARBA" id="ARBA00022692"/>
    </source>
</evidence>
<accession>A0A345Y5C9</accession>
<feature type="transmembrane region" description="Helical" evidence="12">
    <location>
        <begin position="339"/>
        <end position="360"/>
    </location>
</feature>
<reference evidence="15 16" key="1">
    <citation type="submission" date="2018-07" db="EMBL/GenBank/DDBJ databases">
        <title>Crenobacter cavernae sp. nov., isolated from a karst cave.</title>
        <authorList>
            <person name="Zhu H."/>
        </authorList>
    </citation>
    <scope>NUCLEOTIDE SEQUENCE [LARGE SCALE GENOMIC DNA]</scope>
    <source>
        <strain evidence="15 16">K1W11S-77</strain>
    </source>
</reference>
<feature type="transmembrane region" description="Helical" evidence="12">
    <location>
        <begin position="421"/>
        <end position="442"/>
    </location>
</feature>
<sequence>MESQAQNKKAMAGLTLAALGVVYGDIGTSPLYTLKECFGPHLGIAPTHDNVLGILSLVLWALILVVSVKYLVFVLRADNKGEGGILTLMALARRHVPPRVALPLMLLGLLGGGFFYGEVVITPAISVLSAVEGLVVMTPAFKPYVLPAAIVVLTALFLIQHHGTARVGRLFGPVMMVWFAALAVLGVHGIIQNPQVLYALNPYWGMRFIAEHAGLGFLALGSVVLAITGAEALYADMGHFGRRPIRLAWFFYVLPALALNYFGQGALLLANPAAVSNPFFMLAPDWALLPLVALATLSTVIASQAVISGVFSLTRQAVQLGLLPRMSILHTSDMEIGQIYIPLINWTLLVAVIVVVAGFQSSSALAGAYGIAVTGTMVITSLLTAMVALRNWRWPAMFVLPVLAAFLIIDLPFFAANALKLFHGGWLPLVIGVLLFVVMSTWRRGRELLLERLTEQAIPLDSFVEGLEAYPPTRVEGTAVFLTSTAKGLPHALLHNLKHNRVLHERVVLMTMHTVDDPYVPEEERVKVTRMSESFWRVEAYYGYKETPDVHDVITDCALQGLVFELMETSFFLSRETLISTERPGMARWREKLFVWMSKIALRATDFFQIPTNRVVELGAQIEL</sequence>
<keyword evidence="6 12" id="KW-0812">Transmembrane</keyword>
<keyword evidence="7 12" id="KW-0769">Symport</keyword>
<feature type="transmembrane region" description="Helical" evidence="12">
    <location>
        <begin position="51"/>
        <end position="72"/>
    </location>
</feature>
<keyword evidence="3 12" id="KW-0813">Transport</keyword>
<evidence type="ECO:0000256" key="4">
    <source>
        <dbReference type="ARBA" id="ARBA00022475"/>
    </source>
</evidence>
<evidence type="ECO:0000259" key="14">
    <source>
        <dbReference type="Pfam" id="PF22776"/>
    </source>
</evidence>
<dbReference type="HAMAP" id="MF_01522">
    <property type="entry name" value="Kup"/>
    <property type="match status" value="1"/>
</dbReference>
<dbReference type="Pfam" id="PF02705">
    <property type="entry name" value="K_trans"/>
    <property type="match status" value="1"/>
</dbReference>
<dbReference type="GO" id="GO:0015079">
    <property type="term" value="F:potassium ion transmembrane transporter activity"/>
    <property type="evidence" value="ECO:0007669"/>
    <property type="project" value="UniProtKB-UniRule"/>
</dbReference>
<keyword evidence="11 12" id="KW-0472">Membrane</keyword>
<dbReference type="PANTHER" id="PTHR30540">
    <property type="entry name" value="OSMOTIC STRESS POTASSIUM TRANSPORTER"/>
    <property type="match status" value="1"/>
</dbReference>
<dbReference type="OrthoDB" id="9805577at2"/>
<dbReference type="AlphaFoldDB" id="A0A345Y5C9"/>
<dbReference type="InterPro" id="IPR003855">
    <property type="entry name" value="K+_transporter"/>
</dbReference>
<keyword evidence="8 12" id="KW-0630">Potassium</keyword>
<comment type="similarity">
    <text evidence="2 12">Belongs to the HAK/KUP transporter (TC 2.A.72) family.</text>
</comment>
<evidence type="ECO:0000256" key="7">
    <source>
        <dbReference type="ARBA" id="ARBA00022847"/>
    </source>
</evidence>
<evidence type="ECO:0000259" key="13">
    <source>
        <dbReference type="Pfam" id="PF02705"/>
    </source>
</evidence>
<feature type="transmembrane region" description="Helical" evidence="12">
    <location>
        <begin position="212"/>
        <end position="235"/>
    </location>
</feature>
<dbReference type="PANTHER" id="PTHR30540:SF79">
    <property type="entry name" value="LOW AFFINITY POTASSIUM TRANSPORT SYSTEM PROTEIN KUP"/>
    <property type="match status" value="1"/>
</dbReference>
<evidence type="ECO:0000313" key="16">
    <source>
        <dbReference type="Proteomes" id="UP000254537"/>
    </source>
</evidence>
<comment type="function">
    <text evidence="12">Transport of potassium into the cell. Likely operates as a K(+):H(+) symporter.</text>
</comment>
<dbReference type="InterPro" id="IPR053951">
    <property type="entry name" value="K_trans_N"/>
</dbReference>
<dbReference type="InterPro" id="IPR053952">
    <property type="entry name" value="K_trans_C"/>
</dbReference>
<dbReference type="EMBL" id="CP031337">
    <property type="protein sequence ID" value="AXK39131.1"/>
    <property type="molecule type" value="Genomic_DNA"/>
</dbReference>
<evidence type="ECO:0000256" key="8">
    <source>
        <dbReference type="ARBA" id="ARBA00022958"/>
    </source>
</evidence>
<feature type="domain" description="K+ potassium transporter integral membrane" evidence="13">
    <location>
        <begin position="14"/>
        <end position="465"/>
    </location>
</feature>
<evidence type="ECO:0000256" key="3">
    <source>
        <dbReference type="ARBA" id="ARBA00022448"/>
    </source>
</evidence>
<feature type="transmembrane region" description="Helical" evidence="12">
    <location>
        <begin position="100"/>
        <end position="121"/>
    </location>
</feature>
<keyword evidence="10 12" id="KW-0406">Ion transport</keyword>
<evidence type="ECO:0000256" key="2">
    <source>
        <dbReference type="ARBA" id="ARBA00007019"/>
    </source>
</evidence>
<keyword evidence="5 12" id="KW-0633">Potassium transport</keyword>
<evidence type="ECO:0000256" key="5">
    <source>
        <dbReference type="ARBA" id="ARBA00022538"/>
    </source>
</evidence>
<organism evidence="15 16">
    <name type="scientific">Crenobacter cavernae</name>
    <dbReference type="NCBI Taxonomy" id="2290923"/>
    <lineage>
        <taxon>Bacteria</taxon>
        <taxon>Pseudomonadati</taxon>
        <taxon>Pseudomonadota</taxon>
        <taxon>Betaproteobacteria</taxon>
        <taxon>Neisseriales</taxon>
        <taxon>Neisseriaceae</taxon>
        <taxon>Crenobacter</taxon>
    </lineage>
</organism>
<evidence type="ECO:0000256" key="9">
    <source>
        <dbReference type="ARBA" id="ARBA00022989"/>
    </source>
</evidence>
<feature type="transmembrane region" description="Helical" evidence="12">
    <location>
        <begin position="141"/>
        <end position="159"/>
    </location>
</feature>
<dbReference type="KEGG" id="ccah:DWG20_06625"/>
<name>A0A345Y5C9_9NEIS</name>
<feature type="transmembrane region" description="Helical" evidence="12">
    <location>
        <begin position="171"/>
        <end position="192"/>
    </location>
</feature>
<evidence type="ECO:0000256" key="10">
    <source>
        <dbReference type="ARBA" id="ARBA00023065"/>
    </source>
</evidence>
<protein>
    <recommendedName>
        <fullName evidence="12">Probable potassium transport system protein Kup</fullName>
    </recommendedName>
</protein>
<dbReference type="RefSeq" id="WP_115433066.1">
    <property type="nucleotide sequence ID" value="NZ_CP031337.1"/>
</dbReference>
<evidence type="ECO:0000256" key="1">
    <source>
        <dbReference type="ARBA" id="ARBA00004141"/>
    </source>
</evidence>
<dbReference type="GO" id="GO:0015293">
    <property type="term" value="F:symporter activity"/>
    <property type="evidence" value="ECO:0007669"/>
    <property type="project" value="UniProtKB-UniRule"/>
</dbReference>
<dbReference type="Pfam" id="PF22776">
    <property type="entry name" value="K_trans_C"/>
    <property type="match status" value="1"/>
</dbReference>
<gene>
    <name evidence="12" type="primary">kup</name>
    <name evidence="15" type="ORF">DWG20_06625</name>
</gene>
<dbReference type="InterPro" id="IPR023051">
    <property type="entry name" value="Kup"/>
</dbReference>
<comment type="subcellular location">
    <subcellularLocation>
        <location evidence="12">Cell membrane</location>
        <topology evidence="12">Multi-pass membrane protein</topology>
    </subcellularLocation>
    <subcellularLocation>
        <location evidence="1">Membrane</location>
        <topology evidence="1">Multi-pass membrane protein</topology>
    </subcellularLocation>
</comment>
<feature type="domain" description="K+ potassium transporter C-terminal" evidence="14">
    <location>
        <begin position="477"/>
        <end position="624"/>
    </location>
</feature>
<feature type="transmembrane region" description="Helical" evidence="12">
    <location>
        <begin position="366"/>
        <end position="389"/>
    </location>
</feature>
<feature type="transmembrane region" description="Helical" evidence="12">
    <location>
        <begin position="247"/>
        <end position="267"/>
    </location>
</feature>
<comment type="catalytic activity">
    <reaction evidence="12">
        <text>K(+)(in) + H(+)(in) = K(+)(out) + H(+)(out)</text>
        <dbReference type="Rhea" id="RHEA:28490"/>
        <dbReference type="ChEBI" id="CHEBI:15378"/>
        <dbReference type="ChEBI" id="CHEBI:29103"/>
    </reaction>
</comment>
<feature type="transmembrane region" description="Helical" evidence="12">
    <location>
        <begin position="287"/>
        <end position="318"/>
    </location>
</feature>
<dbReference type="GO" id="GO:0005886">
    <property type="term" value="C:plasma membrane"/>
    <property type="evidence" value="ECO:0007669"/>
    <property type="project" value="UniProtKB-SubCell"/>
</dbReference>
<evidence type="ECO:0000256" key="11">
    <source>
        <dbReference type="ARBA" id="ARBA00023136"/>
    </source>
</evidence>
<evidence type="ECO:0000313" key="15">
    <source>
        <dbReference type="EMBL" id="AXK39131.1"/>
    </source>
</evidence>
<evidence type="ECO:0000256" key="12">
    <source>
        <dbReference type="HAMAP-Rule" id="MF_01522"/>
    </source>
</evidence>
<dbReference type="NCBIfam" id="NF008015">
    <property type="entry name" value="PRK10745.1"/>
    <property type="match status" value="1"/>
</dbReference>